<keyword evidence="5 7" id="KW-1133">Transmembrane helix</keyword>
<dbReference type="InterPro" id="IPR022324">
    <property type="entry name" value="Bacilysin_exporter_BacE_put"/>
</dbReference>
<dbReference type="STRING" id="1236973.JCM9157_2578"/>
<dbReference type="EMBL" id="BAUV01000019">
    <property type="protein sequence ID" value="GAE35470.1"/>
    <property type="molecule type" value="Genomic_DNA"/>
</dbReference>
<feature type="transmembrane region" description="Helical" evidence="7">
    <location>
        <begin position="261"/>
        <end position="282"/>
    </location>
</feature>
<dbReference type="PRINTS" id="PR01988">
    <property type="entry name" value="EXPORTERBACE"/>
</dbReference>
<evidence type="ECO:0000256" key="4">
    <source>
        <dbReference type="ARBA" id="ARBA00022692"/>
    </source>
</evidence>
<feature type="transmembrane region" description="Helical" evidence="7">
    <location>
        <begin position="381"/>
        <end position="401"/>
    </location>
</feature>
<keyword evidence="2" id="KW-0813">Transport</keyword>
<feature type="transmembrane region" description="Helical" evidence="7">
    <location>
        <begin position="168"/>
        <end position="187"/>
    </location>
</feature>
<feature type="transmembrane region" description="Helical" evidence="7">
    <location>
        <begin position="227"/>
        <end position="249"/>
    </location>
</feature>
<feature type="transmembrane region" description="Helical" evidence="7">
    <location>
        <begin position="144"/>
        <end position="162"/>
    </location>
</feature>
<keyword evidence="10" id="KW-1185">Reference proteome</keyword>
<feature type="transmembrane region" description="Helical" evidence="7">
    <location>
        <begin position="312"/>
        <end position="331"/>
    </location>
</feature>
<dbReference type="PROSITE" id="PS50850">
    <property type="entry name" value="MFS"/>
    <property type="match status" value="1"/>
</dbReference>
<gene>
    <name evidence="9" type="ORF">JCM9157_2578</name>
</gene>
<keyword evidence="6 7" id="KW-0472">Membrane</keyword>
<evidence type="ECO:0000256" key="1">
    <source>
        <dbReference type="ARBA" id="ARBA00004651"/>
    </source>
</evidence>
<dbReference type="CDD" id="cd06173">
    <property type="entry name" value="MFS_MefA_like"/>
    <property type="match status" value="1"/>
</dbReference>
<dbReference type="InterPro" id="IPR020846">
    <property type="entry name" value="MFS_dom"/>
</dbReference>
<evidence type="ECO:0000256" key="2">
    <source>
        <dbReference type="ARBA" id="ARBA00022448"/>
    </source>
</evidence>
<dbReference type="GO" id="GO:0005886">
    <property type="term" value="C:plasma membrane"/>
    <property type="evidence" value="ECO:0007669"/>
    <property type="project" value="UniProtKB-SubCell"/>
</dbReference>
<evidence type="ECO:0000259" key="8">
    <source>
        <dbReference type="PROSITE" id="PS50850"/>
    </source>
</evidence>
<sequence>MKIKSMFEFWKIPAMLLFTIGISNVGAWVYLIALNLIILERTGSPLAVSILYILIPIATIVTNLWAGSLIDRLNKRNLMVILDLIRAASILLLPLILFTSIWLMYVVVFFINMANSIFSPTSMVYVTKLIPKKQRKRFNSIRSLIDSGAFLLGPAIAGLLFISGSPEFAIYINGIALLLSGLVTLFIPNLEKNSITKTNDPKLSINVLKKDWYAVVHFSQRNRFTMLIYFLFSSVIVMTSAVDSLEAAFSKEVLQLSNSDYGFLVSIAGSGIVIGAFVNTLVVNKTKTSLLIGFGTIAVSSGYLIYALSTSFLIAAIGFFVLAFFLAFANTGFHTFYQNSIPVEVMGRVGSLYGFIQAILVIGSTVLFGAMAHLISIQLAVFMGSVMMLMISAILGVFILYGSRNKFFQSFDRDLNL</sequence>
<feature type="transmembrane region" description="Helical" evidence="7">
    <location>
        <begin position="12"/>
        <end position="39"/>
    </location>
</feature>
<dbReference type="Proteomes" id="UP000018896">
    <property type="component" value="Unassembled WGS sequence"/>
</dbReference>
<dbReference type="GO" id="GO:0022857">
    <property type="term" value="F:transmembrane transporter activity"/>
    <property type="evidence" value="ECO:0007669"/>
    <property type="project" value="InterPro"/>
</dbReference>
<dbReference type="InterPro" id="IPR011701">
    <property type="entry name" value="MFS"/>
</dbReference>
<keyword evidence="3" id="KW-1003">Cell membrane</keyword>
<feature type="transmembrane region" description="Helical" evidence="7">
    <location>
        <begin position="289"/>
        <end position="306"/>
    </location>
</feature>
<feature type="transmembrane region" description="Helical" evidence="7">
    <location>
        <begin position="78"/>
        <end position="96"/>
    </location>
</feature>
<evidence type="ECO:0000256" key="3">
    <source>
        <dbReference type="ARBA" id="ARBA00022475"/>
    </source>
</evidence>
<dbReference type="InterPro" id="IPR036259">
    <property type="entry name" value="MFS_trans_sf"/>
</dbReference>
<dbReference type="SUPFAM" id="SSF103473">
    <property type="entry name" value="MFS general substrate transporter"/>
    <property type="match status" value="1"/>
</dbReference>
<keyword evidence="4 7" id="KW-0812">Transmembrane</keyword>
<protein>
    <submittedName>
        <fullName evidence="9">Lysine-specific permease</fullName>
    </submittedName>
</protein>
<evidence type="ECO:0000313" key="9">
    <source>
        <dbReference type="EMBL" id="GAE35470.1"/>
    </source>
</evidence>
<dbReference type="PANTHER" id="PTHR43266">
    <property type="entry name" value="MACROLIDE-EFFLUX PROTEIN"/>
    <property type="match status" value="1"/>
</dbReference>
<dbReference type="AlphaFoldDB" id="W4QTJ0"/>
<dbReference type="PANTHER" id="PTHR43266:SF2">
    <property type="entry name" value="MAJOR FACILITATOR SUPERFAMILY (MFS) PROFILE DOMAIN-CONTAINING PROTEIN"/>
    <property type="match status" value="1"/>
</dbReference>
<reference evidence="9 10" key="1">
    <citation type="journal article" date="2014" name="Genome Announc.">
        <title>Draft Genome Sequences of Three Alkaliphilic Bacillus Strains, Bacillus wakoensis JCM 9140T, Bacillus akibai JCM 9157T, and Bacillus hemicellulosilyticus JCM 9152T.</title>
        <authorList>
            <person name="Yuki M."/>
            <person name="Oshima K."/>
            <person name="Suda W."/>
            <person name="Oshida Y."/>
            <person name="Kitamura K."/>
            <person name="Iida T."/>
            <person name="Hattori M."/>
            <person name="Ohkuma M."/>
        </authorList>
    </citation>
    <scope>NUCLEOTIDE SEQUENCE [LARGE SCALE GENOMIC DNA]</scope>
    <source>
        <strain evidence="9 10">JCM 9157</strain>
    </source>
</reference>
<feature type="transmembrane region" description="Helical" evidence="7">
    <location>
        <begin position="45"/>
        <end position="66"/>
    </location>
</feature>
<feature type="transmembrane region" description="Helical" evidence="7">
    <location>
        <begin position="102"/>
        <end position="124"/>
    </location>
</feature>
<name>W4QTJ0_HALA3</name>
<feature type="transmembrane region" description="Helical" evidence="7">
    <location>
        <begin position="352"/>
        <end position="375"/>
    </location>
</feature>
<comment type="caution">
    <text evidence="9">The sequence shown here is derived from an EMBL/GenBank/DDBJ whole genome shotgun (WGS) entry which is preliminary data.</text>
</comment>
<evidence type="ECO:0000313" key="10">
    <source>
        <dbReference type="Proteomes" id="UP000018896"/>
    </source>
</evidence>
<proteinExistence type="predicted"/>
<evidence type="ECO:0000256" key="6">
    <source>
        <dbReference type="ARBA" id="ARBA00023136"/>
    </source>
</evidence>
<comment type="subcellular location">
    <subcellularLocation>
        <location evidence="1">Cell membrane</location>
        <topology evidence="1">Multi-pass membrane protein</topology>
    </subcellularLocation>
</comment>
<dbReference type="OrthoDB" id="2156306at2"/>
<organism evidence="9 10">
    <name type="scientific">Halalkalibacter akibai (strain ATCC 43226 / DSM 21942 / CIP 109018 / JCM 9157 / 1139)</name>
    <name type="common">Bacillus akibai</name>
    <dbReference type="NCBI Taxonomy" id="1236973"/>
    <lineage>
        <taxon>Bacteria</taxon>
        <taxon>Bacillati</taxon>
        <taxon>Bacillota</taxon>
        <taxon>Bacilli</taxon>
        <taxon>Bacillales</taxon>
        <taxon>Bacillaceae</taxon>
        <taxon>Halalkalibacter</taxon>
    </lineage>
</organism>
<dbReference type="Pfam" id="PF07690">
    <property type="entry name" value="MFS_1"/>
    <property type="match status" value="1"/>
</dbReference>
<evidence type="ECO:0000256" key="5">
    <source>
        <dbReference type="ARBA" id="ARBA00022989"/>
    </source>
</evidence>
<feature type="domain" description="Major facilitator superfamily (MFS) profile" evidence="8">
    <location>
        <begin position="12"/>
        <end position="404"/>
    </location>
</feature>
<accession>W4QTJ0</accession>
<evidence type="ECO:0000256" key="7">
    <source>
        <dbReference type="SAM" id="Phobius"/>
    </source>
</evidence>
<dbReference type="Gene3D" id="1.20.1250.20">
    <property type="entry name" value="MFS general substrate transporter like domains"/>
    <property type="match status" value="1"/>
</dbReference>
<dbReference type="eggNOG" id="COG2814">
    <property type="taxonomic scope" value="Bacteria"/>
</dbReference>